<dbReference type="InterPro" id="IPR036291">
    <property type="entry name" value="NAD(P)-bd_dom_sf"/>
</dbReference>
<gene>
    <name evidence="10" type="ORF">J0X13_12695</name>
</gene>
<sequence>MSKEKQRREALLYHAKPQPGKIKIVPTKPYSTQRDLALAYSPGVAEPCLEIEKNKDDVYKYTAKGNIVAVISNGTAVLGLGNIGPEASKPVMEGKSLLFKIFADIDGIDVELDTTDVDRFIETVKTIAPTFGGINLEDIKAPEAFEIERRLKEELDIPVMHDDQHGTAIISAAALLNALEIADKKIEEVKIVVSGAGAAAVSCTRLYKSFGAKAENIVMLDSKGVIRSDRDNLTSQKEEFATDRKIDTLEEAMKDADVFIGLSIANIVSPEMLNSMAANPIVFAMANPDPEIEYDLACKTRKDIIMATGRSDHPNQVNNVLGFPFIFRGALDVRATKINEEMKKAAVRALADLTREPVPEQVNIAYDATRLTFGRNYIIPKPFDPRLITKIPPAVAKAAMESGVARLPIQDWEKYEEELYQRSGNDNKVVRLLHNRAKVNPKRIVFAEAELLDVMKAAQIVHDEGIAIPILLGNKAIIESLKKELEFDAEVPIIDPRSDEFKEMRTAYALKLWELRKRKGETKYSARVNMGKRNYFGAMMLKEGDADGMISGYSRAYPKVLRPVFEVLGRAKNVQNASTVNIMITDRGPLFLADTSINIDPDAEELAEIAQMTANVAKTFGFNPVMALLSYANFGSSGHPHAKKVREAVKILHERNPDLVVDGEIQTDFALDPEMSNKNFPFSKISGKKVNTLVFPNLESANITYKLLKGLNNADSIGPIMVGLTRAAHILQLGASVDEMVNMAAVAVIDAQEREKRRKAKIQGE</sequence>
<evidence type="ECO:0000256" key="4">
    <source>
        <dbReference type="ARBA" id="ARBA00008756"/>
    </source>
</evidence>
<evidence type="ECO:0000256" key="6">
    <source>
        <dbReference type="ARBA" id="ARBA00023002"/>
    </source>
</evidence>
<feature type="domain" description="Malic enzyme N-terminal" evidence="9">
    <location>
        <begin position="19"/>
        <end position="152"/>
    </location>
</feature>
<dbReference type="RefSeq" id="WP_207071780.1">
    <property type="nucleotide sequence ID" value="NZ_JAFLND010000003.1"/>
</dbReference>
<dbReference type="Pfam" id="PF01515">
    <property type="entry name" value="PTA_PTB"/>
    <property type="match status" value="1"/>
</dbReference>
<evidence type="ECO:0000259" key="8">
    <source>
        <dbReference type="SMART" id="SM00919"/>
    </source>
</evidence>
<dbReference type="PIRSF" id="PIRSF036684">
    <property type="entry name" value="ME_PTA"/>
    <property type="match status" value="1"/>
</dbReference>
<comment type="similarity">
    <text evidence="4">In the C-terminal section; belongs to the phosphate acetyltransferase and butyryltransferase family.</text>
</comment>
<dbReference type="InterPro" id="IPR015884">
    <property type="entry name" value="Malic_enzyme_CS"/>
</dbReference>
<dbReference type="Gene3D" id="3.40.50.10950">
    <property type="match status" value="1"/>
</dbReference>
<keyword evidence="7" id="KW-0511">Multifunctional enzyme</keyword>
<proteinExistence type="inferred from homology"/>
<dbReference type="InterPro" id="IPR037062">
    <property type="entry name" value="Malic_N_dom_sf"/>
</dbReference>
<dbReference type="InterPro" id="IPR012302">
    <property type="entry name" value="Malic_NAD-bd"/>
</dbReference>
<keyword evidence="5" id="KW-0479">Metal-binding</keyword>
<dbReference type="Gene3D" id="3.40.50.10380">
    <property type="entry name" value="Malic enzyme, N-terminal domain"/>
    <property type="match status" value="1"/>
</dbReference>
<dbReference type="Pfam" id="PF00390">
    <property type="entry name" value="malic"/>
    <property type="match status" value="1"/>
</dbReference>
<dbReference type="Proteomes" id="UP000664163">
    <property type="component" value="Unassembled WGS sequence"/>
</dbReference>
<dbReference type="SMART" id="SM01274">
    <property type="entry name" value="malic"/>
    <property type="match status" value="1"/>
</dbReference>
<evidence type="ECO:0000313" key="11">
    <source>
        <dbReference type="Proteomes" id="UP000664163"/>
    </source>
</evidence>
<dbReference type="SUPFAM" id="SSF53659">
    <property type="entry name" value="Isocitrate/Isopropylmalate dehydrogenase-like"/>
    <property type="match status" value="1"/>
</dbReference>
<keyword evidence="6" id="KW-0560">Oxidoreductase</keyword>
<dbReference type="InterPro" id="IPR012301">
    <property type="entry name" value="Malic_N_dom"/>
</dbReference>
<dbReference type="SUPFAM" id="SSF51735">
    <property type="entry name" value="NAD(P)-binding Rossmann-fold domains"/>
    <property type="match status" value="1"/>
</dbReference>
<dbReference type="EMBL" id="JAFLND010000003">
    <property type="protein sequence ID" value="MBO0331414.1"/>
    <property type="molecule type" value="Genomic_DNA"/>
</dbReference>
<evidence type="ECO:0000313" key="10">
    <source>
        <dbReference type="EMBL" id="MBO0331414.1"/>
    </source>
</evidence>
<dbReference type="PROSITE" id="PS00331">
    <property type="entry name" value="MALIC_ENZYMES"/>
    <property type="match status" value="1"/>
</dbReference>
<dbReference type="InterPro" id="IPR002505">
    <property type="entry name" value="PTA_PTB"/>
</dbReference>
<dbReference type="PANTHER" id="PTHR43237:SF4">
    <property type="entry name" value="NADP-DEPENDENT MALIC ENZYME"/>
    <property type="match status" value="1"/>
</dbReference>
<dbReference type="InterPro" id="IPR042112">
    <property type="entry name" value="P_AcTrfase_dom2"/>
</dbReference>
<keyword evidence="11" id="KW-1185">Reference proteome</keyword>
<dbReference type="InterPro" id="IPR045213">
    <property type="entry name" value="Malic_NAD-bd_bact_type"/>
</dbReference>
<dbReference type="CDD" id="cd05311">
    <property type="entry name" value="NAD_bind_2_malic_enz"/>
    <property type="match status" value="1"/>
</dbReference>
<reference evidence="10 11" key="1">
    <citation type="submission" date="2021-03" db="EMBL/GenBank/DDBJ databases">
        <title>Muricauda sp. CAU 1631 isolated from Incheon.</title>
        <authorList>
            <person name="Kim W."/>
        </authorList>
    </citation>
    <scope>NUCLEOTIDE SEQUENCE [LARGE SCALE GENOMIC DNA]</scope>
    <source>
        <strain evidence="10 11">CAU 1631</strain>
    </source>
</reference>
<dbReference type="Gene3D" id="3.40.50.10750">
    <property type="entry name" value="Isocitrate/Isopropylmalate dehydrogenase-like"/>
    <property type="match status" value="1"/>
</dbReference>
<name>A0ABS3EYS2_9FLAO</name>
<dbReference type="InterPro" id="IPR042113">
    <property type="entry name" value="P_AcTrfase_dom1"/>
</dbReference>
<evidence type="ECO:0000259" key="9">
    <source>
        <dbReference type="SMART" id="SM01274"/>
    </source>
</evidence>
<dbReference type="Pfam" id="PF03949">
    <property type="entry name" value="Malic_M"/>
    <property type="match status" value="1"/>
</dbReference>
<protein>
    <submittedName>
        <fullName evidence="10">NADP-dependent malic enzyme</fullName>
    </submittedName>
</protein>
<feature type="domain" description="Malic enzyme NAD-binding" evidence="8">
    <location>
        <begin position="164"/>
        <end position="400"/>
    </location>
</feature>
<comment type="cofactor">
    <cofactor evidence="2">
        <name>Mg(2+)</name>
        <dbReference type="ChEBI" id="CHEBI:18420"/>
    </cofactor>
</comment>
<comment type="cofactor">
    <cofactor evidence="1">
        <name>Mn(2+)</name>
        <dbReference type="ChEBI" id="CHEBI:29035"/>
    </cofactor>
</comment>
<accession>A0ABS3EYS2</accession>
<dbReference type="SMART" id="SM00919">
    <property type="entry name" value="Malic_M"/>
    <property type="match status" value="1"/>
</dbReference>
<organism evidence="10 11">
    <name type="scientific">[Muricauda] lutisoli</name>
    <dbReference type="NCBI Taxonomy" id="2816035"/>
    <lineage>
        <taxon>Bacteria</taxon>
        <taxon>Pseudomonadati</taxon>
        <taxon>Bacteroidota</taxon>
        <taxon>Flavobacteriia</taxon>
        <taxon>Flavobacteriales</taxon>
        <taxon>Flavobacteriaceae</taxon>
        <taxon>Allomuricauda</taxon>
    </lineage>
</organism>
<dbReference type="InterPro" id="IPR012188">
    <property type="entry name" value="ME_PTA"/>
</dbReference>
<dbReference type="InterPro" id="IPR051674">
    <property type="entry name" value="Malate_Decarboxylase"/>
</dbReference>
<evidence type="ECO:0000256" key="5">
    <source>
        <dbReference type="ARBA" id="ARBA00022723"/>
    </source>
</evidence>
<dbReference type="Gene3D" id="3.40.50.720">
    <property type="entry name" value="NAD(P)-binding Rossmann-like Domain"/>
    <property type="match status" value="1"/>
</dbReference>
<evidence type="ECO:0000256" key="7">
    <source>
        <dbReference type="ARBA" id="ARBA00023268"/>
    </source>
</evidence>
<dbReference type="SUPFAM" id="SSF53223">
    <property type="entry name" value="Aminoacid dehydrogenase-like, N-terminal domain"/>
    <property type="match status" value="1"/>
</dbReference>
<dbReference type="PANTHER" id="PTHR43237">
    <property type="entry name" value="NADP-DEPENDENT MALIC ENZYME"/>
    <property type="match status" value="1"/>
</dbReference>
<dbReference type="InterPro" id="IPR046346">
    <property type="entry name" value="Aminoacid_DH-like_N_sf"/>
</dbReference>
<evidence type="ECO:0000256" key="2">
    <source>
        <dbReference type="ARBA" id="ARBA00001946"/>
    </source>
</evidence>
<evidence type="ECO:0000256" key="3">
    <source>
        <dbReference type="ARBA" id="ARBA00007686"/>
    </source>
</evidence>
<evidence type="ECO:0000256" key="1">
    <source>
        <dbReference type="ARBA" id="ARBA00001936"/>
    </source>
</evidence>
<comment type="similarity">
    <text evidence="3">In the N-terminal section; belongs to the malic enzymes family.</text>
</comment>
<comment type="caution">
    <text evidence="10">The sequence shown here is derived from an EMBL/GenBank/DDBJ whole genome shotgun (WGS) entry which is preliminary data.</text>
</comment>